<dbReference type="RefSeq" id="WP_275681156.1">
    <property type="nucleotide sequence ID" value="NZ_JAJLJH010000001.1"/>
</dbReference>
<accession>A0A9X2C1M4</accession>
<dbReference type="Gene3D" id="2.40.10.120">
    <property type="match status" value="1"/>
</dbReference>
<name>A0A9X2C1M4_9BURK</name>
<organism evidence="2 3">
    <name type="scientific">Scleromatobacter humisilvae</name>
    <dbReference type="NCBI Taxonomy" id="2897159"/>
    <lineage>
        <taxon>Bacteria</taxon>
        <taxon>Pseudomonadati</taxon>
        <taxon>Pseudomonadota</taxon>
        <taxon>Betaproteobacteria</taxon>
        <taxon>Burkholderiales</taxon>
        <taxon>Sphaerotilaceae</taxon>
        <taxon>Scleromatobacter</taxon>
    </lineage>
</organism>
<dbReference type="SUPFAM" id="SSF50494">
    <property type="entry name" value="Trypsin-like serine proteases"/>
    <property type="match status" value="1"/>
</dbReference>
<dbReference type="EMBL" id="JAJLJH010000001">
    <property type="protein sequence ID" value="MCK9685145.1"/>
    <property type="molecule type" value="Genomic_DNA"/>
</dbReference>
<dbReference type="PRINTS" id="PR00834">
    <property type="entry name" value="PROTEASES2C"/>
</dbReference>
<dbReference type="Proteomes" id="UP001139353">
    <property type="component" value="Unassembled WGS sequence"/>
</dbReference>
<dbReference type="InterPro" id="IPR009003">
    <property type="entry name" value="Peptidase_S1_PA"/>
</dbReference>
<sequence>MTRRPADLPSTFARSFASTLLLSGALIAAHATDIDLKKPQPQGLTRTPTKIELPPGGRVMEFSKWKTVIPPNDVVGEVKPGVFCSEGRELQYNKKIDEWLHFSVDKAFKAEVVRYGFSTPEEAISVFDDKGNNGTDYRIGATLMAFDYRTCGDKDQSGSAYSKVKWEVFSVRRQQVVYSAVIENSFASSKDIPEKEFDAAVMAGLVDNLLADPAFVAVIKSGGMAETAPAQAQAALRLDPGQVVAGGVDKGTPKILAAVATVESGIGSGSAFYISQQGYLLTNKHVVGDDKFVRVKLSTGRSLVGEVIRVDKVRDVALLHTDPVGGEALALRPDGGVVGEVVYAVGSPFGQSLSGTLTRGVLSARRVFEGVPYLQSDVAVNPGNSGGPLIDANGRVIGMSAMRLDAQGINIFIPIDDVLDKLSLTLGSSVAAAPATTATAK</sequence>
<dbReference type="Pfam" id="PF13365">
    <property type="entry name" value="Trypsin_2"/>
    <property type="match status" value="1"/>
</dbReference>
<proteinExistence type="predicted"/>
<reference evidence="2" key="1">
    <citation type="submission" date="2021-11" db="EMBL/GenBank/DDBJ databases">
        <title>BS-T2-15 a new species belonging to the Comamonadaceae family isolated from the soil of a French oak forest.</title>
        <authorList>
            <person name="Mieszkin S."/>
            <person name="Alain K."/>
        </authorList>
    </citation>
    <scope>NUCLEOTIDE SEQUENCE</scope>
    <source>
        <strain evidence="2">BS-T2-15</strain>
    </source>
</reference>
<feature type="signal peptide" evidence="1">
    <location>
        <begin position="1"/>
        <end position="31"/>
    </location>
</feature>
<dbReference type="PANTHER" id="PTHR22939">
    <property type="entry name" value="SERINE PROTEASE FAMILY S1C HTRA-RELATED"/>
    <property type="match status" value="1"/>
</dbReference>
<comment type="caution">
    <text evidence="2">The sequence shown here is derived from an EMBL/GenBank/DDBJ whole genome shotgun (WGS) entry which is preliminary data.</text>
</comment>
<keyword evidence="1" id="KW-0732">Signal</keyword>
<feature type="chain" id="PRO_5040759988" evidence="1">
    <location>
        <begin position="32"/>
        <end position="441"/>
    </location>
</feature>
<gene>
    <name evidence="2" type="ORF">LPC04_05405</name>
</gene>
<dbReference type="PANTHER" id="PTHR22939:SF129">
    <property type="entry name" value="SERINE PROTEASE HTRA2, MITOCHONDRIAL"/>
    <property type="match status" value="1"/>
</dbReference>
<dbReference type="AlphaFoldDB" id="A0A9X2C1M4"/>
<keyword evidence="3" id="KW-1185">Reference proteome</keyword>
<protein>
    <submittedName>
        <fullName evidence="2">Trypsin-like peptidase domain-containing protein</fullName>
    </submittedName>
</protein>
<evidence type="ECO:0000313" key="3">
    <source>
        <dbReference type="Proteomes" id="UP001139353"/>
    </source>
</evidence>
<evidence type="ECO:0000313" key="2">
    <source>
        <dbReference type="EMBL" id="MCK9685145.1"/>
    </source>
</evidence>
<dbReference type="GO" id="GO:0006508">
    <property type="term" value="P:proteolysis"/>
    <property type="evidence" value="ECO:0007669"/>
    <property type="project" value="InterPro"/>
</dbReference>
<evidence type="ECO:0000256" key="1">
    <source>
        <dbReference type="SAM" id="SignalP"/>
    </source>
</evidence>
<dbReference type="GO" id="GO:0004252">
    <property type="term" value="F:serine-type endopeptidase activity"/>
    <property type="evidence" value="ECO:0007669"/>
    <property type="project" value="InterPro"/>
</dbReference>
<dbReference type="InterPro" id="IPR001940">
    <property type="entry name" value="Peptidase_S1C"/>
</dbReference>